<dbReference type="AlphaFoldDB" id="A0A0F9PDE4"/>
<organism evidence="1">
    <name type="scientific">marine sediment metagenome</name>
    <dbReference type="NCBI Taxonomy" id="412755"/>
    <lineage>
        <taxon>unclassified sequences</taxon>
        <taxon>metagenomes</taxon>
        <taxon>ecological metagenomes</taxon>
    </lineage>
</organism>
<name>A0A0F9PDE4_9ZZZZ</name>
<dbReference type="EMBL" id="LAZR01006542">
    <property type="protein sequence ID" value="KKM91372.1"/>
    <property type="molecule type" value="Genomic_DNA"/>
</dbReference>
<reference evidence="1" key="1">
    <citation type="journal article" date="2015" name="Nature">
        <title>Complex archaea that bridge the gap between prokaryotes and eukaryotes.</title>
        <authorList>
            <person name="Spang A."/>
            <person name="Saw J.H."/>
            <person name="Jorgensen S.L."/>
            <person name="Zaremba-Niedzwiedzka K."/>
            <person name="Martijn J."/>
            <person name="Lind A.E."/>
            <person name="van Eijk R."/>
            <person name="Schleper C."/>
            <person name="Guy L."/>
            <person name="Ettema T.J."/>
        </authorList>
    </citation>
    <scope>NUCLEOTIDE SEQUENCE</scope>
</reference>
<gene>
    <name evidence="1" type="ORF">LCGC14_1229140</name>
</gene>
<sequence>GPFNYTKQPEKLFWAPQPGPQAEAATCPADEIFMGGTRGGGKSDAVVGIQIRGALKYAQHWNGLIVRRKYKDFAELRRRFDELIVAGLPAIRVGGENQVNYVRFRNGAVIVMQAIMRLELADSLQGHQYTLIAIDEAPTIPFIAQLIDMLKGCLRSPHGVPCSMFLTGNPGGPGASQIKAMYIPLEEGGESDVAEGQVKYIKQKLKDGTTHEFSRIFIRSTLWDNKILTEQDPMYEARLRSINNPQLVDAWLGGKWNVFVGQAFNFNERHIIPPVWPIPEYAPLYMTFDWGFGAPFSIGWWWVDNEDRIYRFAEWYGWDKVTPNIGLRLTDGEIAEGIKEREKKLGIWGKNITRLAGPDCFNKKPNYKGGGQGPATSDEFRWFADKCRKEGDTQANLTLIAGDPKKELKIKQFRNRMQIPKDPEELPMLVVYSTCRQFIRIIPSLCVDELTSEYLEKGQELHPFDEASHICMARPVGSSEEHHSAQDKARKEAAKFKGLDNAARSATEEWQETVLALMGEDDDEVF</sequence>
<evidence type="ECO:0008006" key="2">
    <source>
        <dbReference type="Google" id="ProtNLM"/>
    </source>
</evidence>
<feature type="non-terminal residue" evidence="1">
    <location>
        <position position="1"/>
    </location>
</feature>
<dbReference type="Gene3D" id="3.40.50.300">
    <property type="entry name" value="P-loop containing nucleotide triphosphate hydrolases"/>
    <property type="match status" value="1"/>
</dbReference>
<comment type="caution">
    <text evidence="1">The sequence shown here is derived from an EMBL/GenBank/DDBJ whole genome shotgun (WGS) entry which is preliminary data.</text>
</comment>
<dbReference type="InterPro" id="IPR027417">
    <property type="entry name" value="P-loop_NTPase"/>
</dbReference>
<evidence type="ECO:0000313" key="1">
    <source>
        <dbReference type="EMBL" id="KKM91372.1"/>
    </source>
</evidence>
<dbReference type="Gene3D" id="3.30.420.280">
    <property type="match status" value="1"/>
</dbReference>
<protein>
    <recommendedName>
        <fullName evidence="2">Phage terminase large subunit N-terminal domain-containing protein</fullName>
    </recommendedName>
</protein>
<proteinExistence type="predicted"/>
<accession>A0A0F9PDE4</accession>